<evidence type="ECO:0000256" key="5">
    <source>
        <dbReference type="ARBA" id="ARBA00023180"/>
    </source>
</evidence>
<dbReference type="PANTHER" id="PTHR19325">
    <property type="entry name" value="COMPLEMENT COMPONENT-RELATED SUSHI DOMAIN-CONTAINING"/>
    <property type="match status" value="1"/>
</dbReference>
<accession>W5K0F3</accession>
<dbReference type="HOGENOM" id="CLU_518349_0_0_1"/>
<feature type="disulfide bond" evidence="6">
    <location>
        <begin position="296"/>
        <end position="323"/>
    </location>
</feature>
<reference evidence="11" key="1">
    <citation type="submission" date="2013-03" db="EMBL/GenBank/DDBJ databases">
        <authorList>
            <person name="Jeffery W."/>
            <person name="Warren W."/>
            <person name="Wilson R.K."/>
        </authorList>
    </citation>
    <scope>NUCLEOTIDE SEQUENCE</scope>
    <source>
        <strain evidence="11">female</strain>
    </source>
</reference>
<dbReference type="Proteomes" id="UP000018467">
    <property type="component" value="Unassembled WGS sequence"/>
</dbReference>
<dbReference type="InParanoid" id="W5K0F3"/>
<dbReference type="STRING" id="7994.ENSAMXP00000001063"/>
<feature type="domain" description="Sushi" evidence="9">
    <location>
        <begin position="446"/>
        <end position="505"/>
    </location>
</feature>
<name>W5K0F3_ASTMX</name>
<evidence type="ECO:0000256" key="4">
    <source>
        <dbReference type="ARBA" id="ARBA00023157"/>
    </source>
</evidence>
<evidence type="ECO:0000259" key="9">
    <source>
        <dbReference type="PROSITE" id="PS50923"/>
    </source>
</evidence>
<feature type="domain" description="Sushi" evidence="9">
    <location>
        <begin position="91"/>
        <end position="147"/>
    </location>
</feature>
<dbReference type="Gene3D" id="2.10.70.10">
    <property type="entry name" value="Complement Module, domain 1"/>
    <property type="match status" value="8"/>
</dbReference>
<reference evidence="11" key="2">
    <citation type="journal article" date="2014" name="Nat. Commun.">
        <title>The cavefish genome reveals candidate genes for eye loss.</title>
        <authorList>
            <person name="McGaugh S.E."/>
            <person name="Gross J.B."/>
            <person name="Aken B."/>
            <person name="Blin M."/>
            <person name="Borowsky R."/>
            <person name="Chalopin D."/>
            <person name="Hinaux H."/>
            <person name="Jeffery W.R."/>
            <person name="Keene A."/>
            <person name="Ma L."/>
            <person name="Minx P."/>
            <person name="Murphy D."/>
            <person name="O'Quin K.E."/>
            <person name="Retaux S."/>
            <person name="Rohner N."/>
            <person name="Searle S.M."/>
            <person name="Stahl B.A."/>
            <person name="Tabin C."/>
            <person name="Volff J.N."/>
            <person name="Yoshizawa M."/>
            <person name="Warren W.C."/>
        </authorList>
    </citation>
    <scope>NUCLEOTIDE SEQUENCE [LARGE SCALE GENOMIC DNA]</scope>
    <source>
        <strain evidence="11">female</strain>
    </source>
</reference>
<evidence type="ECO:0000313" key="10">
    <source>
        <dbReference type="Ensembl" id="ENSAMXP00000001063.2"/>
    </source>
</evidence>
<keyword evidence="11" id="KW-1185">Reference proteome</keyword>
<dbReference type="CDD" id="cd00033">
    <property type="entry name" value="CCP"/>
    <property type="match status" value="7"/>
</dbReference>
<evidence type="ECO:0000256" key="6">
    <source>
        <dbReference type="PROSITE-ProRule" id="PRU00302"/>
    </source>
</evidence>
<evidence type="ECO:0000256" key="2">
    <source>
        <dbReference type="ARBA" id="ARBA00022729"/>
    </source>
</evidence>
<dbReference type="InterPro" id="IPR035976">
    <property type="entry name" value="Sushi/SCR/CCP_sf"/>
</dbReference>
<organism evidence="10 11">
    <name type="scientific">Astyanax mexicanus</name>
    <name type="common">Blind cave fish</name>
    <name type="synonym">Astyanax fasciatus mexicanus</name>
    <dbReference type="NCBI Taxonomy" id="7994"/>
    <lineage>
        <taxon>Eukaryota</taxon>
        <taxon>Metazoa</taxon>
        <taxon>Chordata</taxon>
        <taxon>Craniata</taxon>
        <taxon>Vertebrata</taxon>
        <taxon>Euteleostomi</taxon>
        <taxon>Actinopterygii</taxon>
        <taxon>Neopterygii</taxon>
        <taxon>Teleostei</taxon>
        <taxon>Ostariophysi</taxon>
        <taxon>Characiformes</taxon>
        <taxon>Characoidei</taxon>
        <taxon>Acestrorhamphidae</taxon>
        <taxon>Acestrorhamphinae</taxon>
        <taxon>Astyanax</taxon>
    </lineage>
</organism>
<dbReference type="AlphaFoldDB" id="W5K0F3"/>
<keyword evidence="1 6" id="KW-0768">Sushi</keyword>
<evidence type="ECO:0000256" key="8">
    <source>
        <dbReference type="SAM" id="SignalP"/>
    </source>
</evidence>
<keyword evidence="2 8" id="KW-0732">Signal</keyword>
<dbReference type="SUPFAM" id="SSF57535">
    <property type="entry name" value="Complement control module/SCR domain"/>
    <property type="match status" value="8"/>
</dbReference>
<reference evidence="10" key="4">
    <citation type="submission" date="2025-09" db="UniProtKB">
        <authorList>
            <consortium name="Ensembl"/>
        </authorList>
    </citation>
    <scope>IDENTIFICATION</scope>
</reference>
<sequence>MAVVLWSSALLLLLSAQLTSLVVSQGPSKCGLPESYPDKRLDERYASQVEFEDGQRVAYKCAVGYTQTSGIRVSYCRNGQWEPPSMTCTKKRCGSAGEIDNGQYEQDGNSFGAKAYAKCNNGFVLRGESVRECLDSGWSGTIPTCEVASSYPEVSDSFLRVSDSSPPVSDSTPPVSDSTPPLSDSSSPVFVSSPPMSSRPVSRTFSAARRSTETALTCKLPKARFIFNDTKPMYNPGEFLSASCNVGFQLSIKCEASGRWSAPPKCTVIKCPELMIPQSSKSRNWRRFNTTVKITCHDGFQLKGSENITCAANGSWAPAVPTCVSRSCDRFPHYPSAQPREEYLSMREFESGATVRFTCAYGYRSIGGSSSIRCENGRWTPLQMRCEKKRCGSAGEIQNGRFQYTGVSFGDTATAECDEGYILFGSGVRLCRGNGWSGRTPVCEIVYCPMPPEVPGAEMSEHIEEPVRFRHSVSYRCLSGFLIGARDIYCRENGTWSAPPPQCREISCPIPSVPFGSRASGFRPRYYPQHTVRITCNPGYKIQGSEWITCGTNGNWTPQLPKCVRKKRFMKDSAK</sequence>
<feature type="chain" id="PRO_5017288450" evidence="8">
    <location>
        <begin position="25"/>
        <end position="575"/>
    </location>
</feature>
<feature type="disulfide bond" evidence="6">
    <location>
        <begin position="61"/>
        <end position="88"/>
    </location>
</feature>
<comment type="caution">
    <text evidence="6">Lacks conserved residue(s) required for the propagation of feature annotation.</text>
</comment>
<dbReference type="SMART" id="SM00032">
    <property type="entry name" value="CCP"/>
    <property type="match status" value="8"/>
</dbReference>
<feature type="domain" description="Sushi" evidence="9">
    <location>
        <begin position="216"/>
        <end position="268"/>
    </location>
</feature>
<feature type="compositionally biased region" description="Low complexity" evidence="7">
    <location>
        <begin position="161"/>
        <end position="202"/>
    </location>
</feature>
<feature type="domain" description="Sushi" evidence="9">
    <location>
        <begin position="389"/>
        <end position="445"/>
    </location>
</feature>
<dbReference type="PROSITE" id="PS50923">
    <property type="entry name" value="SUSHI"/>
    <property type="match status" value="8"/>
</dbReference>
<evidence type="ECO:0000256" key="7">
    <source>
        <dbReference type="SAM" id="MobiDB-lite"/>
    </source>
</evidence>
<feature type="region of interest" description="Disordered" evidence="7">
    <location>
        <begin position="161"/>
        <end position="206"/>
    </location>
</feature>
<dbReference type="Ensembl" id="ENSAMXT00000001063.2">
    <property type="protein sequence ID" value="ENSAMXP00000001063.2"/>
    <property type="gene ID" value="ENSAMXG00000001044.2"/>
</dbReference>
<keyword evidence="5" id="KW-0325">Glycoprotein</keyword>
<feature type="domain" description="Sushi" evidence="9">
    <location>
        <begin position="506"/>
        <end position="565"/>
    </location>
</feature>
<dbReference type="Bgee" id="ENSAMXG00000001044">
    <property type="expression patterns" value="Expressed in camera-type eye and 14 other cell types or tissues"/>
</dbReference>
<evidence type="ECO:0000256" key="1">
    <source>
        <dbReference type="ARBA" id="ARBA00022659"/>
    </source>
</evidence>
<feature type="domain" description="Sushi" evidence="9">
    <location>
        <begin position="28"/>
        <end position="90"/>
    </location>
</feature>
<feature type="disulfide bond" evidence="6">
    <location>
        <begin position="359"/>
        <end position="386"/>
    </location>
</feature>
<dbReference type="InterPro" id="IPR050350">
    <property type="entry name" value="Compl-Cell_Adhes-Reg"/>
</dbReference>
<dbReference type="FunFam" id="2.10.70.10:FF:000014">
    <property type="entry name" value="Membrane cofactor protein"/>
    <property type="match status" value="1"/>
</dbReference>
<feature type="disulfide bond" evidence="6">
    <location>
        <begin position="536"/>
        <end position="563"/>
    </location>
</feature>
<dbReference type="InterPro" id="IPR000436">
    <property type="entry name" value="Sushi_SCR_CCP_dom"/>
</dbReference>
<feature type="domain" description="Sushi" evidence="9">
    <location>
        <begin position="326"/>
        <end position="388"/>
    </location>
</feature>
<evidence type="ECO:0000256" key="3">
    <source>
        <dbReference type="ARBA" id="ARBA00022737"/>
    </source>
</evidence>
<protein>
    <submittedName>
        <fullName evidence="10">Sushi, von Willebrand factor type A, EGF and pentraxin domain-containing protein 1</fullName>
    </submittedName>
</protein>
<dbReference type="PANTHER" id="PTHR19325:SF570">
    <property type="entry name" value="COMPLEMENT COMPONENT 4 BINDING PROTEIN, MEMBRANE"/>
    <property type="match status" value="1"/>
</dbReference>
<evidence type="ECO:0000313" key="11">
    <source>
        <dbReference type="Proteomes" id="UP000018467"/>
    </source>
</evidence>
<proteinExistence type="predicted"/>
<dbReference type="Pfam" id="PF00084">
    <property type="entry name" value="Sushi"/>
    <property type="match status" value="8"/>
</dbReference>
<keyword evidence="4 6" id="KW-1015">Disulfide bond</keyword>
<keyword evidence="3" id="KW-0677">Repeat</keyword>
<reference evidence="10" key="3">
    <citation type="submission" date="2025-08" db="UniProtKB">
        <authorList>
            <consortium name="Ensembl"/>
        </authorList>
    </citation>
    <scope>IDENTIFICATION</scope>
</reference>
<dbReference type="eggNOG" id="ENOG502S0VE">
    <property type="taxonomic scope" value="Eukaryota"/>
</dbReference>
<feature type="signal peptide" evidence="8">
    <location>
        <begin position="1"/>
        <end position="24"/>
    </location>
</feature>
<feature type="domain" description="Sushi" evidence="9">
    <location>
        <begin position="269"/>
        <end position="325"/>
    </location>
</feature>
<dbReference type="GeneTree" id="ENSGT00940000161110"/>